<dbReference type="InterPro" id="IPR050368">
    <property type="entry name" value="ClC-type_chloride_channel"/>
</dbReference>
<dbReference type="EMBL" id="LDPZ01000005">
    <property type="protein sequence ID" value="KTQ98058.1"/>
    <property type="molecule type" value="Genomic_DNA"/>
</dbReference>
<feature type="transmembrane region" description="Helical" evidence="11">
    <location>
        <begin position="176"/>
        <end position="198"/>
    </location>
</feature>
<dbReference type="Pfam" id="PF00654">
    <property type="entry name" value="Voltage_CLC"/>
    <property type="match status" value="1"/>
</dbReference>
<keyword evidence="7" id="KW-0869">Chloride channel</keyword>
<feature type="transmembrane region" description="Helical" evidence="11">
    <location>
        <begin position="411"/>
        <end position="428"/>
    </location>
</feature>
<feature type="domain" description="CBS" evidence="12">
    <location>
        <begin position="528"/>
        <end position="587"/>
    </location>
</feature>
<dbReference type="CDD" id="cd00400">
    <property type="entry name" value="Voltage_gated_ClC"/>
    <property type="match status" value="1"/>
</dbReference>
<protein>
    <submittedName>
        <fullName evidence="13">Chloride channel protein</fullName>
    </submittedName>
</protein>
<dbReference type="Pfam" id="PF00571">
    <property type="entry name" value="CBS"/>
    <property type="match status" value="1"/>
</dbReference>
<evidence type="ECO:0000256" key="6">
    <source>
        <dbReference type="ARBA" id="ARBA00023136"/>
    </source>
</evidence>
<evidence type="ECO:0000256" key="9">
    <source>
        <dbReference type="ARBA" id="ARBA00023303"/>
    </source>
</evidence>
<keyword evidence="10" id="KW-0129">CBS domain</keyword>
<evidence type="ECO:0000256" key="10">
    <source>
        <dbReference type="PROSITE-ProRule" id="PRU00703"/>
    </source>
</evidence>
<proteinExistence type="predicted"/>
<feature type="transmembrane region" description="Helical" evidence="11">
    <location>
        <begin position="379"/>
        <end position="405"/>
    </location>
</feature>
<keyword evidence="8" id="KW-0868">Chloride</keyword>
<feature type="transmembrane region" description="Helical" evidence="11">
    <location>
        <begin position="32"/>
        <end position="59"/>
    </location>
</feature>
<keyword evidence="2" id="KW-0813">Transport</keyword>
<sequence length="596" mass="62445">MKVPNAGADVSASEAQARAPGRFRALVRREEIALAILAALVGALGGLFVMAIASTAQALHTHLFALAPGQRLSGSHALTAPWMALLPAAGGLLLGLMLAWSARQKTRPLIDPIEANALHGGRMSFRDGIVVVAQNLVSNGFGASVGLEAAYTQISAGLASRFGVAFEMRRGDMRTLVGCGAAAAIAAAFDAPLTGAFYAFELIIGTYSVTALAPVVAAALSGMFVSRLLSHGSHLIEMTPPDTLPGWTYPAALALAALAAGLGILIMKGVTLVERSFRRSRLPLPLRPAVGGLLLGGLALLTPQVLSSGHGALEIRIDAAMALTSLVTLLILKALASAISIGSGFRGGLFFASLFLGAMLGRIFADLAALIPGLVVEPVIFAVVGMTALATAIVGGPLTMTFLALEMTGDFPIAALVLAAAVATSLTVRRTFGYSFATWRFHLRGESIRSAHDVGWIRNLTVGRMMRRDLRTVPTDTSLKSFRRSFPLGSTQRVIAVDPETDAYAGIVLVPDAYADGLTDLDAPISSLLRFSDAMLRPAMTAREAMGVFDRAESEALAVVDGDGKGRVVGLLTESHMLRRYSEELDLRRREAMGAP</sequence>
<evidence type="ECO:0000256" key="2">
    <source>
        <dbReference type="ARBA" id="ARBA00022448"/>
    </source>
</evidence>
<feature type="transmembrane region" description="Helical" evidence="11">
    <location>
        <begin position="319"/>
        <end position="341"/>
    </location>
</feature>
<dbReference type="InterPro" id="IPR001807">
    <property type="entry name" value="ClC"/>
</dbReference>
<dbReference type="SUPFAM" id="SSF54631">
    <property type="entry name" value="CBS-domain pair"/>
    <property type="match status" value="1"/>
</dbReference>
<evidence type="ECO:0000313" key="14">
    <source>
        <dbReference type="Proteomes" id="UP000078272"/>
    </source>
</evidence>
<evidence type="ECO:0000256" key="7">
    <source>
        <dbReference type="ARBA" id="ARBA00023173"/>
    </source>
</evidence>
<dbReference type="PROSITE" id="PS51371">
    <property type="entry name" value="CBS"/>
    <property type="match status" value="1"/>
</dbReference>
<keyword evidence="3 11" id="KW-0812">Transmembrane</keyword>
<dbReference type="Gene3D" id="3.10.580.10">
    <property type="entry name" value="CBS-domain"/>
    <property type="match status" value="1"/>
</dbReference>
<keyword evidence="6 11" id="KW-0472">Membrane</keyword>
<dbReference type="InterPro" id="IPR046342">
    <property type="entry name" value="CBS_dom_sf"/>
</dbReference>
<gene>
    <name evidence="13" type="ORF">NS226_02660</name>
</gene>
<reference evidence="13 14" key="1">
    <citation type="journal article" date="2016" name="Front. Microbiol.">
        <title>Genomic Resource of Rice Seed Associated Bacteria.</title>
        <authorList>
            <person name="Midha S."/>
            <person name="Bansal K."/>
            <person name="Sharma S."/>
            <person name="Kumar N."/>
            <person name="Patil P.P."/>
            <person name="Chaudhry V."/>
            <person name="Patil P.B."/>
        </authorList>
    </citation>
    <scope>NUCLEOTIDE SEQUENCE [LARGE SCALE GENOMIC DNA]</scope>
    <source>
        <strain evidence="13 14">NS226</strain>
    </source>
</reference>
<name>A0A175RD21_9HYPH</name>
<feature type="transmembrane region" description="Helical" evidence="11">
    <location>
        <begin position="286"/>
        <end position="307"/>
    </location>
</feature>
<dbReference type="GO" id="GO:0005254">
    <property type="term" value="F:chloride channel activity"/>
    <property type="evidence" value="ECO:0007669"/>
    <property type="project" value="UniProtKB-KW"/>
</dbReference>
<dbReference type="STRING" id="401562.NS365_01485"/>
<dbReference type="InterPro" id="IPR014743">
    <property type="entry name" value="Cl-channel_core"/>
</dbReference>
<feature type="transmembrane region" description="Helical" evidence="11">
    <location>
        <begin position="347"/>
        <end position="367"/>
    </location>
</feature>
<feature type="transmembrane region" description="Helical" evidence="11">
    <location>
        <begin position="79"/>
        <end position="100"/>
    </location>
</feature>
<keyword evidence="4 11" id="KW-1133">Transmembrane helix</keyword>
<dbReference type="SUPFAM" id="SSF81340">
    <property type="entry name" value="Clc chloride channel"/>
    <property type="match status" value="1"/>
</dbReference>
<evidence type="ECO:0000256" key="5">
    <source>
        <dbReference type="ARBA" id="ARBA00023065"/>
    </source>
</evidence>
<dbReference type="AlphaFoldDB" id="A0A175RD21"/>
<organism evidence="13 14">
    <name type="scientific">Aureimonas ureilytica</name>
    <dbReference type="NCBI Taxonomy" id="401562"/>
    <lineage>
        <taxon>Bacteria</taxon>
        <taxon>Pseudomonadati</taxon>
        <taxon>Pseudomonadota</taxon>
        <taxon>Alphaproteobacteria</taxon>
        <taxon>Hyphomicrobiales</taxon>
        <taxon>Aurantimonadaceae</taxon>
        <taxon>Aureimonas</taxon>
    </lineage>
</organism>
<dbReference type="PANTHER" id="PTHR43427">
    <property type="entry name" value="CHLORIDE CHANNEL PROTEIN CLC-E"/>
    <property type="match status" value="1"/>
</dbReference>
<keyword evidence="9" id="KW-0407">Ion channel</keyword>
<comment type="caution">
    <text evidence="13">The sequence shown here is derived from an EMBL/GenBank/DDBJ whole genome shotgun (WGS) entry which is preliminary data.</text>
</comment>
<accession>A0A175RD21</accession>
<evidence type="ECO:0000259" key="12">
    <source>
        <dbReference type="PROSITE" id="PS51371"/>
    </source>
</evidence>
<feature type="transmembrane region" description="Helical" evidence="11">
    <location>
        <begin position="204"/>
        <end position="225"/>
    </location>
</feature>
<dbReference type="PRINTS" id="PR00762">
    <property type="entry name" value="CLCHANNEL"/>
</dbReference>
<evidence type="ECO:0000256" key="1">
    <source>
        <dbReference type="ARBA" id="ARBA00004141"/>
    </source>
</evidence>
<feature type="transmembrane region" description="Helical" evidence="11">
    <location>
        <begin position="246"/>
        <end position="266"/>
    </location>
</feature>
<evidence type="ECO:0000313" key="13">
    <source>
        <dbReference type="EMBL" id="KTQ98058.1"/>
    </source>
</evidence>
<dbReference type="RefSeq" id="WP_058633685.1">
    <property type="nucleotide sequence ID" value="NZ_LDPZ01000005.1"/>
</dbReference>
<evidence type="ECO:0000256" key="3">
    <source>
        <dbReference type="ARBA" id="ARBA00022692"/>
    </source>
</evidence>
<evidence type="ECO:0000256" key="8">
    <source>
        <dbReference type="ARBA" id="ARBA00023214"/>
    </source>
</evidence>
<dbReference type="GO" id="GO:0034707">
    <property type="term" value="C:chloride channel complex"/>
    <property type="evidence" value="ECO:0007669"/>
    <property type="project" value="UniProtKB-KW"/>
</dbReference>
<dbReference type="Proteomes" id="UP000078272">
    <property type="component" value="Unassembled WGS sequence"/>
</dbReference>
<dbReference type="InterPro" id="IPR000644">
    <property type="entry name" value="CBS_dom"/>
</dbReference>
<dbReference type="PATRIC" id="fig|401562.3.peg.3668"/>
<dbReference type="Gene3D" id="1.10.3080.10">
    <property type="entry name" value="Clc chloride channel"/>
    <property type="match status" value="1"/>
</dbReference>
<dbReference type="PANTHER" id="PTHR43427:SF6">
    <property type="entry name" value="CHLORIDE CHANNEL PROTEIN CLC-E"/>
    <property type="match status" value="1"/>
</dbReference>
<evidence type="ECO:0000256" key="4">
    <source>
        <dbReference type="ARBA" id="ARBA00022989"/>
    </source>
</evidence>
<evidence type="ECO:0000256" key="11">
    <source>
        <dbReference type="SAM" id="Phobius"/>
    </source>
</evidence>
<keyword evidence="5" id="KW-0406">Ion transport</keyword>
<comment type="subcellular location">
    <subcellularLocation>
        <location evidence="1">Membrane</location>
        <topology evidence="1">Multi-pass membrane protein</topology>
    </subcellularLocation>
</comment>